<reference evidence="2" key="1">
    <citation type="journal article" date="2014" name="Int. J. Syst. Evol. Microbiol.">
        <title>Complete genome sequence of Corynebacterium casei LMG S-19264T (=DSM 44701T), isolated from a smear-ripened cheese.</title>
        <authorList>
            <consortium name="US DOE Joint Genome Institute (JGI-PGF)"/>
            <person name="Walter F."/>
            <person name="Albersmeier A."/>
            <person name="Kalinowski J."/>
            <person name="Ruckert C."/>
        </authorList>
    </citation>
    <scope>NUCLEOTIDE SEQUENCE</scope>
    <source>
        <strain evidence="2">JCM 11219</strain>
    </source>
</reference>
<proteinExistence type="predicted"/>
<dbReference type="InterPro" id="IPR010268">
    <property type="entry name" value="PaREP1"/>
</dbReference>
<dbReference type="Gene3D" id="1.20.120.330">
    <property type="entry name" value="Nucleotidyltransferases domain 2"/>
    <property type="match status" value="1"/>
</dbReference>
<dbReference type="EMBL" id="AP026830">
    <property type="protein sequence ID" value="BDR91508.1"/>
    <property type="molecule type" value="Genomic_DNA"/>
</dbReference>
<reference evidence="1" key="4">
    <citation type="journal article" date="2023" name="Microbiol. Resour. Announc.">
        <title>Complete Genome Sequence of Vulcanisaeta souniana Strain IC-059, a Hyperthermophilic Archaeon Isolated from Hot Spring Water in Japan.</title>
        <authorList>
            <person name="Kato S."/>
            <person name="Itoh T."/>
            <person name="Wu L."/>
            <person name="Ma J."/>
            <person name="Ohkuma M."/>
        </authorList>
    </citation>
    <scope>NUCLEOTIDE SEQUENCE</scope>
    <source>
        <strain evidence="1">JCM 11219</strain>
    </source>
</reference>
<reference evidence="2" key="2">
    <citation type="submission" date="2020-09" db="EMBL/GenBank/DDBJ databases">
        <authorList>
            <person name="Sun Q."/>
            <person name="Ohkuma M."/>
        </authorList>
    </citation>
    <scope>NUCLEOTIDE SEQUENCE</scope>
    <source>
        <strain evidence="2">JCM 11219</strain>
    </source>
</reference>
<sequence>MELPETIINILRRNGLDIDYIIDVLTVNLNIDPPSAAKAHAELALTMFNEGLGFVSKGDVVQSSEKLYKAVKEAIKALAIDRCLDEAREALSKGRWTISLLDKAARRLGDTAWRAWDTAYFLHVNGFHEVRIDIGDVRARLPIIQELINEVKKSLSAT</sequence>
<reference evidence="4" key="3">
    <citation type="submission" date="2022-09" db="EMBL/GenBank/DDBJ databases">
        <title>Complete genome sequence of Vulcanisaeta souniana.</title>
        <authorList>
            <person name="Kato S."/>
            <person name="Itoh T."/>
            <person name="Ohkuma M."/>
        </authorList>
    </citation>
    <scope>NUCLEOTIDE SEQUENCE [LARGE SCALE GENOMIC DNA]</scope>
    <source>
        <strain evidence="4">JCM 11219</strain>
    </source>
</reference>
<evidence type="ECO:0000313" key="1">
    <source>
        <dbReference type="EMBL" id="BDR91508.1"/>
    </source>
</evidence>
<gene>
    <name evidence="2" type="ORF">GCM10007112_08200</name>
    <name evidence="1" type="ORF">Vsou_06010</name>
</gene>
<dbReference type="Proteomes" id="UP001060771">
    <property type="component" value="Chromosome"/>
</dbReference>
<dbReference type="AlphaFoldDB" id="A0A830EE28"/>
<dbReference type="EMBL" id="BMNM01000002">
    <property type="protein sequence ID" value="GGI73727.1"/>
    <property type="molecule type" value="Genomic_DNA"/>
</dbReference>
<evidence type="ECO:0008006" key="5">
    <source>
        <dbReference type="Google" id="ProtNLM"/>
    </source>
</evidence>
<dbReference type="GeneID" id="76206156"/>
<dbReference type="RefSeq" id="WP_054843368.1">
    <property type="nucleotide sequence ID" value="NZ_AP026830.1"/>
</dbReference>
<evidence type="ECO:0000313" key="4">
    <source>
        <dbReference type="Proteomes" id="UP001060771"/>
    </source>
</evidence>
<dbReference type="Proteomes" id="UP000657075">
    <property type="component" value="Unassembled WGS sequence"/>
</dbReference>
<evidence type="ECO:0000313" key="2">
    <source>
        <dbReference type="EMBL" id="GGI73727.1"/>
    </source>
</evidence>
<dbReference type="PANTHER" id="PTHR34237">
    <property type="entry name" value="PAREP8-RELATED"/>
    <property type="match status" value="1"/>
</dbReference>
<protein>
    <recommendedName>
        <fullName evidence="5">PaREP1 family protein</fullName>
    </recommendedName>
</protein>
<dbReference type="Pfam" id="PF05942">
    <property type="entry name" value="PaREP1"/>
    <property type="match status" value="1"/>
</dbReference>
<dbReference type="PANTHER" id="PTHR34237:SF4">
    <property type="entry name" value="PAREP1 FAMILY PROTEIN"/>
    <property type="match status" value="1"/>
</dbReference>
<keyword evidence="4" id="KW-1185">Reference proteome</keyword>
<name>A0A830EE28_9CREN</name>
<evidence type="ECO:0000313" key="3">
    <source>
        <dbReference type="Proteomes" id="UP000657075"/>
    </source>
</evidence>
<accession>A0A830EE28</accession>
<organism evidence="2 3">
    <name type="scientific">Vulcanisaeta souniana JCM 11219</name>
    <dbReference type="NCBI Taxonomy" id="1293586"/>
    <lineage>
        <taxon>Archaea</taxon>
        <taxon>Thermoproteota</taxon>
        <taxon>Thermoprotei</taxon>
        <taxon>Thermoproteales</taxon>
        <taxon>Thermoproteaceae</taxon>
        <taxon>Vulcanisaeta</taxon>
    </lineage>
</organism>
<dbReference type="OrthoDB" id="42171at2157"/>